<dbReference type="EMBL" id="GBRH01196482">
    <property type="protein sequence ID" value="JAE01414.1"/>
    <property type="molecule type" value="Transcribed_RNA"/>
</dbReference>
<accession>A0A0A9EQX0</accession>
<name>A0A0A9EQX0_ARUDO</name>
<reference evidence="1" key="2">
    <citation type="journal article" date="2015" name="Data Brief">
        <title>Shoot transcriptome of the giant reed, Arundo donax.</title>
        <authorList>
            <person name="Barrero R.A."/>
            <person name="Guerrero F.D."/>
            <person name="Moolhuijzen P."/>
            <person name="Goolsby J.A."/>
            <person name="Tidwell J."/>
            <person name="Bellgard S.E."/>
            <person name="Bellgard M.I."/>
        </authorList>
    </citation>
    <scope>NUCLEOTIDE SEQUENCE</scope>
    <source>
        <tissue evidence="1">Shoot tissue taken approximately 20 cm above the soil surface</tissue>
    </source>
</reference>
<dbReference type="AlphaFoldDB" id="A0A0A9EQX0"/>
<sequence length="48" mass="5294">METCKKRIGSDSVPSFLEGTKCGQGECCNSWWGDVAQTCKIDRPAKEI</sequence>
<evidence type="ECO:0000313" key="1">
    <source>
        <dbReference type="EMBL" id="JAE01414.1"/>
    </source>
</evidence>
<proteinExistence type="predicted"/>
<organism evidence="1">
    <name type="scientific">Arundo donax</name>
    <name type="common">Giant reed</name>
    <name type="synonym">Donax arundinaceus</name>
    <dbReference type="NCBI Taxonomy" id="35708"/>
    <lineage>
        <taxon>Eukaryota</taxon>
        <taxon>Viridiplantae</taxon>
        <taxon>Streptophyta</taxon>
        <taxon>Embryophyta</taxon>
        <taxon>Tracheophyta</taxon>
        <taxon>Spermatophyta</taxon>
        <taxon>Magnoliopsida</taxon>
        <taxon>Liliopsida</taxon>
        <taxon>Poales</taxon>
        <taxon>Poaceae</taxon>
        <taxon>PACMAD clade</taxon>
        <taxon>Arundinoideae</taxon>
        <taxon>Arundineae</taxon>
        <taxon>Arundo</taxon>
    </lineage>
</organism>
<protein>
    <submittedName>
        <fullName evidence="1">Uncharacterized protein</fullName>
    </submittedName>
</protein>
<reference evidence="1" key="1">
    <citation type="submission" date="2014-09" db="EMBL/GenBank/DDBJ databases">
        <authorList>
            <person name="Magalhaes I.L.F."/>
            <person name="Oliveira U."/>
            <person name="Santos F.R."/>
            <person name="Vidigal T.H.D.A."/>
            <person name="Brescovit A.D."/>
            <person name="Santos A.J."/>
        </authorList>
    </citation>
    <scope>NUCLEOTIDE SEQUENCE</scope>
    <source>
        <tissue evidence="1">Shoot tissue taken approximately 20 cm above the soil surface</tissue>
    </source>
</reference>